<protein>
    <submittedName>
        <fullName evidence="4">Ribosomal RNA-processing protein 7</fullName>
    </submittedName>
</protein>
<dbReference type="OrthoDB" id="5390at2759"/>
<dbReference type="Proteomes" id="UP000092993">
    <property type="component" value="Unassembled WGS sequence"/>
</dbReference>
<feature type="domain" description="Ribosomal RNA-processing protein 7 C-terminal" evidence="3">
    <location>
        <begin position="101"/>
        <end position="234"/>
    </location>
</feature>
<dbReference type="PANTHER" id="PTHR13191:SF0">
    <property type="entry name" value="RIBOSOMAL RNA-PROCESSING PROTEIN 7 HOMOLOG A-RELATED"/>
    <property type="match status" value="1"/>
</dbReference>
<dbReference type="OMA" id="GIHKWIA"/>
<dbReference type="PANTHER" id="PTHR13191">
    <property type="entry name" value="RIBOSOMAL RNA PROCESSING PROTEIN 7-RELATED"/>
    <property type="match status" value="1"/>
</dbReference>
<evidence type="ECO:0000259" key="3">
    <source>
        <dbReference type="Pfam" id="PF12923"/>
    </source>
</evidence>
<dbReference type="GO" id="GO:0006364">
    <property type="term" value="P:rRNA processing"/>
    <property type="evidence" value="ECO:0007669"/>
    <property type="project" value="TreeGrafter"/>
</dbReference>
<name>A0A1C7M0N0_GRIFR</name>
<organism evidence="4 5">
    <name type="scientific">Grifola frondosa</name>
    <name type="common">Maitake</name>
    <name type="synonym">Polyporus frondosus</name>
    <dbReference type="NCBI Taxonomy" id="5627"/>
    <lineage>
        <taxon>Eukaryota</taxon>
        <taxon>Fungi</taxon>
        <taxon>Dikarya</taxon>
        <taxon>Basidiomycota</taxon>
        <taxon>Agaricomycotina</taxon>
        <taxon>Agaricomycetes</taxon>
        <taxon>Polyporales</taxon>
        <taxon>Grifolaceae</taxon>
        <taxon>Grifola</taxon>
    </lineage>
</organism>
<reference evidence="4 5" key="1">
    <citation type="submission" date="2016-03" db="EMBL/GenBank/DDBJ databases">
        <title>Whole genome sequencing of Grifola frondosa 9006-11.</title>
        <authorList>
            <person name="Min B."/>
            <person name="Park H."/>
            <person name="Kim J.-G."/>
            <person name="Cho H."/>
            <person name="Oh Y.-L."/>
            <person name="Kong W.-S."/>
            <person name="Choi I.-G."/>
        </authorList>
    </citation>
    <scope>NUCLEOTIDE SEQUENCE [LARGE SCALE GENOMIC DNA]</scope>
    <source>
        <strain evidence="4 5">9006-11</strain>
    </source>
</reference>
<evidence type="ECO:0000313" key="4">
    <source>
        <dbReference type="EMBL" id="OBZ70480.1"/>
    </source>
</evidence>
<dbReference type="InterPro" id="IPR024326">
    <property type="entry name" value="RRP7_C"/>
</dbReference>
<dbReference type="GO" id="GO:0032545">
    <property type="term" value="C:CURI complex"/>
    <property type="evidence" value="ECO:0007669"/>
    <property type="project" value="TreeGrafter"/>
</dbReference>
<evidence type="ECO:0000313" key="5">
    <source>
        <dbReference type="Proteomes" id="UP000092993"/>
    </source>
</evidence>
<accession>A0A1C7M0N0</accession>
<dbReference type="GO" id="GO:0000028">
    <property type="term" value="P:ribosomal small subunit assembly"/>
    <property type="evidence" value="ECO:0007669"/>
    <property type="project" value="TreeGrafter"/>
</dbReference>
<keyword evidence="5" id="KW-1185">Reference proteome</keyword>
<feature type="compositionally biased region" description="Acidic residues" evidence="2">
    <location>
        <begin position="1"/>
        <end position="13"/>
    </location>
</feature>
<evidence type="ECO:0000256" key="2">
    <source>
        <dbReference type="SAM" id="MobiDB-lite"/>
    </source>
</evidence>
<dbReference type="EMBL" id="LUGG01000014">
    <property type="protein sequence ID" value="OBZ70480.1"/>
    <property type="molecule type" value="Genomic_DNA"/>
</dbReference>
<feature type="compositionally biased region" description="Basic residues" evidence="2">
    <location>
        <begin position="178"/>
        <end position="187"/>
    </location>
</feature>
<feature type="region of interest" description="Disordered" evidence="2">
    <location>
        <begin position="1"/>
        <end position="39"/>
    </location>
</feature>
<dbReference type="InterPro" id="IPR040446">
    <property type="entry name" value="RRP7"/>
</dbReference>
<evidence type="ECO:0000256" key="1">
    <source>
        <dbReference type="ARBA" id="ARBA00006110"/>
    </source>
</evidence>
<dbReference type="GO" id="GO:0034456">
    <property type="term" value="C:UTP-C complex"/>
    <property type="evidence" value="ECO:0007669"/>
    <property type="project" value="TreeGrafter"/>
</dbReference>
<comment type="similarity">
    <text evidence="1">Belongs to the RRP7 family.</text>
</comment>
<dbReference type="STRING" id="5627.A0A1C7M0N0"/>
<sequence>MADEADSDEEMEDVEKKDASEDENGERPRKKRKVHPAPQVVPLPAVLLRTLRRTGRSAHVVFLDDSSLSRALALSSKPRPWPTDTSAPLGLSHYTTLYASLRPPLDVVKAHADSWMKAFEYEEAKKKQQSKYKKGEAIVDEDGFTLVTRGGAYGKTLGGDVGVASIKFQKDQSASGGKGKRARKHKKEKMEKGSFYAFQIHEKKRNELIELKKNWEADKEKVEKMKSSRKFKPY</sequence>
<feature type="region of interest" description="Disordered" evidence="2">
    <location>
        <begin position="170"/>
        <end position="192"/>
    </location>
</feature>
<comment type="caution">
    <text evidence="4">The sequence shown here is derived from an EMBL/GenBank/DDBJ whole genome shotgun (WGS) entry which is preliminary data.</text>
</comment>
<proteinExistence type="inferred from homology"/>
<dbReference type="Pfam" id="PF12923">
    <property type="entry name" value="RRP7"/>
    <property type="match status" value="1"/>
</dbReference>
<dbReference type="Gene3D" id="6.10.250.1770">
    <property type="match status" value="1"/>
</dbReference>
<dbReference type="AlphaFoldDB" id="A0A1C7M0N0"/>
<gene>
    <name evidence="4" type="primary">RRP7</name>
    <name evidence="4" type="ORF">A0H81_09760</name>
</gene>